<evidence type="ECO:0000256" key="5">
    <source>
        <dbReference type="ARBA" id="ARBA00022797"/>
    </source>
</evidence>
<dbReference type="PANTHER" id="PTHR32071:SF3">
    <property type="entry name" value="HTH-TYPE TRANSCRIPTIONAL REGULATORY PROTEIN TYRR"/>
    <property type="match status" value="1"/>
</dbReference>
<dbReference type="SMART" id="SM00091">
    <property type="entry name" value="PAS"/>
    <property type="match status" value="1"/>
</dbReference>
<accession>A0A1A9N2G4</accession>
<dbReference type="PROSITE" id="PS00676">
    <property type="entry name" value="SIGMA54_INTERACT_2"/>
    <property type="match status" value="1"/>
</dbReference>
<dbReference type="InterPro" id="IPR027417">
    <property type="entry name" value="P-loop_NTPase"/>
</dbReference>
<dbReference type="Gene3D" id="3.30.450.20">
    <property type="entry name" value="PAS domain"/>
    <property type="match status" value="1"/>
</dbReference>
<feature type="domain" description="PAS" evidence="13">
    <location>
        <begin position="77"/>
        <end position="148"/>
    </location>
</feature>
<evidence type="ECO:0000259" key="12">
    <source>
        <dbReference type="PROSITE" id="PS50045"/>
    </source>
</evidence>
<evidence type="ECO:0000259" key="13">
    <source>
        <dbReference type="PROSITE" id="PS50112"/>
    </source>
</evidence>
<dbReference type="FunFam" id="3.40.50.300:FF:000006">
    <property type="entry name" value="DNA-binding transcriptional regulator NtrC"/>
    <property type="match status" value="1"/>
</dbReference>
<dbReference type="OrthoDB" id="9761705at2"/>
<evidence type="ECO:0000256" key="9">
    <source>
        <dbReference type="ARBA" id="ARBA00023163"/>
    </source>
</evidence>
<dbReference type="PROSITE" id="PS00675">
    <property type="entry name" value="SIGMA54_INTERACT_1"/>
    <property type="match status" value="1"/>
</dbReference>
<evidence type="ECO:0000256" key="1">
    <source>
        <dbReference type="ARBA" id="ARBA00004496"/>
    </source>
</evidence>
<keyword evidence="2" id="KW-0963">Cytoplasm</keyword>
<dbReference type="InterPro" id="IPR025943">
    <property type="entry name" value="Sigma_54_int_dom_ATP-bd_2"/>
</dbReference>
<dbReference type="InterPro" id="IPR002078">
    <property type="entry name" value="Sigma_54_int"/>
</dbReference>
<keyword evidence="7" id="KW-0805">Transcription regulation</keyword>
<dbReference type="Gene3D" id="1.10.10.60">
    <property type="entry name" value="Homeodomain-like"/>
    <property type="match status" value="1"/>
</dbReference>
<dbReference type="PROSITE" id="PS50112">
    <property type="entry name" value="PAS"/>
    <property type="match status" value="1"/>
</dbReference>
<dbReference type="CDD" id="cd00009">
    <property type="entry name" value="AAA"/>
    <property type="match status" value="1"/>
</dbReference>
<dbReference type="Pfam" id="PF00158">
    <property type="entry name" value="Sigma54_activat"/>
    <property type="match status" value="1"/>
</dbReference>
<comment type="caution">
    <text evidence="15">The sequence shown here is derived from an EMBL/GenBank/DDBJ whole genome shotgun (WGS) entry which is preliminary data.</text>
</comment>
<dbReference type="InterPro" id="IPR003593">
    <property type="entry name" value="AAA+_ATPase"/>
</dbReference>
<evidence type="ECO:0000313" key="16">
    <source>
        <dbReference type="EMBL" id="OAJ58545.1"/>
    </source>
</evidence>
<dbReference type="InterPro" id="IPR030828">
    <property type="entry name" value="HTH_TyrR"/>
</dbReference>
<dbReference type="AlphaFoldDB" id="A0A1A9N2G4"/>
<dbReference type="InterPro" id="IPR000014">
    <property type="entry name" value="PAS"/>
</dbReference>
<dbReference type="InterPro" id="IPR002912">
    <property type="entry name" value="ACT_dom"/>
</dbReference>
<dbReference type="Pfam" id="PF18024">
    <property type="entry name" value="HTH_50"/>
    <property type="match status" value="1"/>
</dbReference>
<dbReference type="GO" id="GO:0003677">
    <property type="term" value="F:DNA binding"/>
    <property type="evidence" value="ECO:0007669"/>
    <property type="project" value="UniProtKB-KW"/>
</dbReference>
<evidence type="ECO:0000256" key="10">
    <source>
        <dbReference type="ARBA" id="ARBA00029500"/>
    </source>
</evidence>
<dbReference type="EMBL" id="LXKA01000337">
    <property type="protein sequence ID" value="OAJ55998.1"/>
    <property type="molecule type" value="Genomic_DNA"/>
</dbReference>
<dbReference type="Proteomes" id="UP000078116">
    <property type="component" value="Unassembled WGS sequence"/>
</dbReference>
<evidence type="ECO:0000256" key="11">
    <source>
        <dbReference type="SAM" id="MobiDB-lite"/>
    </source>
</evidence>
<dbReference type="Proteomes" id="UP000077961">
    <property type="component" value="Unassembled WGS sequence"/>
</dbReference>
<evidence type="ECO:0000259" key="14">
    <source>
        <dbReference type="PROSITE" id="PS51671"/>
    </source>
</evidence>
<keyword evidence="3" id="KW-0678">Repressor</keyword>
<evidence type="ECO:0000256" key="3">
    <source>
        <dbReference type="ARBA" id="ARBA00022491"/>
    </source>
</evidence>
<comment type="subcellular location">
    <subcellularLocation>
        <location evidence="1">Cytoplasm</location>
    </subcellularLocation>
</comment>
<dbReference type="PANTHER" id="PTHR32071">
    <property type="entry name" value="TRANSCRIPTIONAL REGULATORY PROTEIN"/>
    <property type="match status" value="1"/>
</dbReference>
<dbReference type="STRING" id="1462993.A6V36_30320"/>
<dbReference type="InterPro" id="IPR025662">
    <property type="entry name" value="Sigma_54_int_dom_ATP-bd_1"/>
</dbReference>
<evidence type="ECO:0000313" key="18">
    <source>
        <dbReference type="Proteomes" id="UP000078116"/>
    </source>
</evidence>
<dbReference type="Pfam" id="PF25601">
    <property type="entry name" value="AAA_lid_14"/>
    <property type="match status" value="1"/>
</dbReference>
<sequence length="528" mass="57267">MRIEVIGAGRPGLASDVLAVLEGWNLSVRGVEVAGHRTYLDLPELPRGKLTDLTSELLALRGVCSVREIDLLPGECQRMQFEALLNALSEPLIAVDMRGNVISINDAASATFNIPMERLVDQPSVFDLLGTDTGTCLDSRLKSCAGGEVMVNDRPYLVDVLPVLAKPTDSPDDAHGAVFIFRSALSLGRGIYAIEKRESPLDTGLVGCSPAIQKVEALLSRFAHVNAPLLITGETGTGKELVARACHRLSPRSQKPFLALNCAALPESLAESELFGYAAGAFSGAQRNGKPGLFELAEGGTVFLDEIGEMSAYLQAKLLRFLQDGTFVRIGGKSETTVDIRVVAATHRDLPAMVREGTFREDLFYRLNVLSIHIPPLRERKSDIPDLVTHFSQRAAAQVGKKMTEVATETLDRLCSYPWPGNARQMENVIFRAVTLSDSHVLTVESLPDDVRTRDASQATLAAPPAVPENSGEHAAAGPYASRMKETEKTLLEQLYQQYPSTRKLAAQLGLSHTAVAKKLKKFGIERS</sequence>
<evidence type="ECO:0000256" key="8">
    <source>
        <dbReference type="ARBA" id="ARBA00023125"/>
    </source>
</evidence>
<protein>
    <recommendedName>
        <fullName evidence="10">HTH-type transcriptional regulatory protein TyrR</fullName>
    </recommendedName>
</protein>
<evidence type="ECO:0000256" key="7">
    <source>
        <dbReference type="ARBA" id="ARBA00023015"/>
    </source>
</evidence>
<dbReference type="GO" id="GO:0005737">
    <property type="term" value="C:cytoplasm"/>
    <property type="evidence" value="ECO:0007669"/>
    <property type="project" value="UniProtKB-SubCell"/>
</dbReference>
<dbReference type="Gene3D" id="1.10.8.60">
    <property type="match status" value="1"/>
</dbReference>
<evidence type="ECO:0000256" key="6">
    <source>
        <dbReference type="ARBA" id="ARBA00022840"/>
    </source>
</evidence>
<dbReference type="SMART" id="SM00382">
    <property type="entry name" value="AAA"/>
    <property type="match status" value="1"/>
</dbReference>
<keyword evidence="4" id="KW-0547">Nucleotide-binding</keyword>
<dbReference type="SUPFAM" id="SSF46689">
    <property type="entry name" value="Homeodomain-like"/>
    <property type="match status" value="1"/>
</dbReference>
<dbReference type="PROSITE" id="PS51671">
    <property type="entry name" value="ACT"/>
    <property type="match status" value="1"/>
</dbReference>
<evidence type="ECO:0000313" key="15">
    <source>
        <dbReference type="EMBL" id="OAJ55998.1"/>
    </source>
</evidence>
<dbReference type="SUPFAM" id="SSF55785">
    <property type="entry name" value="PYP-like sensor domain (PAS domain)"/>
    <property type="match status" value="1"/>
</dbReference>
<reference evidence="17 18" key="1">
    <citation type="submission" date="2016-04" db="EMBL/GenBank/DDBJ databases">
        <title>Reclassification of Paraburkholderia panaciterrae (Farh et al. 2015) Dobritsa &amp; Samadpour 2016 as a later homotypic synonym of Paraburkholderia ginsengiterrae (Farh et al. 2015) Dobritsa &amp; Samadpour 2016.</title>
        <authorList>
            <person name="Dobritsa A.P."/>
            <person name="Kutumbaka K."/>
            <person name="Samadpour M."/>
        </authorList>
    </citation>
    <scope>NUCLEOTIDE SEQUENCE [LARGE SCALE GENOMIC DNA]</scope>
    <source>
        <strain evidence="15 18">DCY85</strain>
        <strain evidence="16 17">DCY85-1</strain>
    </source>
</reference>
<dbReference type="Gene3D" id="3.40.50.300">
    <property type="entry name" value="P-loop containing nucleotide triphosphate hydrolases"/>
    <property type="match status" value="1"/>
</dbReference>
<dbReference type="PROSITE" id="PS50045">
    <property type="entry name" value="SIGMA54_INTERACT_4"/>
    <property type="match status" value="1"/>
</dbReference>
<keyword evidence="9" id="KW-0804">Transcription</keyword>
<dbReference type="RefSeq" id="WP_064268247.1">
    <property type="nucleotide sequence ID" value="NZ_LXJZ01000175.1"/>
</dbReference>
<keyword evidence="8" id="KW-0238">DNA-binding</keyword>
<keyword evidence="6" id="KW-0067">ATP-binding</keyword>
<evidence type="ECO:0000313" key="17">
    <source>
        <dbReference type="Proteomes" id="UP000077961"/>
    </source>
</evidence>
<keyword evidence="17" id="KW-1185">Reference proteome</keyword>
<gene>
    <name evidence="16" type="ORF">A6V36_30320</name>
    <name evidence="15" type="ORF">A6V37_32300</name>
</gene>
<feature type="domain" description="ACT" evidence="14">
    <location>
        <begin position="2"/>
        <end position="74"/>
    </location>
</feature>
<dbReference type="NCBIfam" id="TIGR04381">
    <property type="entry name" value="HTH_TypR"/>
    <property type="match status" value="1"/>
</dbReference>
<dbReference type="InterPro" id="IPR009057">
    <property type="entry name" value="Homeodomain-like_sf"/>
</dbReference>
<proteinExistence type="predicted"/>
<evidence type="ECO:0000256" key="2">
    <source>
        <dbReference type="ARBA" id="ARBA00022490"/>
    </source>
</evidence>
<feature type="region of interest" description="Disordered" evidence="11">
    <location>
        <begin position="461"/>
        <end position="483"/>
    </location>
</feature>
<dbReference type="SUPFAM" id="SSF52540">
    <property type="entry name" value="P-loop containing nucleoside triphosphate hydrolases"/>
    <property type="match status" value="1"/>
</dbReference>
<dbReference type="EMBL" id="LXJZ01000175">
    <property type="protein sequence ID" value="OAJ58545.1"/>
    <property type="molecule type" value="Genomic_DNA"/>
</dbReference>
<dbReference type="GO" id="GO:0006355">
    <property type="term" value="P:regulation of DNA-templated transcription"/>
    <property type="evidence" value="ECO:0007669"/>
    <property type="project" value="InterPro"/>
</dbReference>
<dbReference type="GO" id="GO:0005524">
    <property type="term" value="F:ATP binding"/>
    <property type="evidence" value="ECO:0007669"/>
    <property type="project" value="UniProtKB-KW"/>
</dbReference>
<evidence type="ECO:0000256" key="4">
    <source>
        <dbReference type="ARBA" id="ARBA00022741"/>
    </source>
</evidence>
<feature type="domain" description="Sigma-54 factor interaction" evidence="12">
    <location>
        <begin position="205"/>
        <end position="435"/>
    </location>
</feature>
<dbReference type="InterPro" id="IPR035965">
    <property type="entry name" value="PAS-like_dom_sf"/>
</dbReference>
<keyword evidence="5" id="KW-0058">Aromatic hydrocarbons catabolism</keyword>
<dbReference type="Gene3D" id="3.30.70.260">
    <property type="match status" value="1"/>
</dbReference>
<name>A0A1A9N2G4_9BURK</name>
<dbReference type="InterPro" id="IPR058031">
    <property type="entry name" value="AAA_lid_NorR"/>
</dbReference>
<organism evidence="15 18">
    <name type="scientific">Paraburkholderia ginsengiterrae</name>
    <dbReference type="NCBI Taxonomy" id="1462993"/>
    <lineage>
        <taxon>Bacteria</taxon>
        <taxon>Pseudomonadati</taxon>
        <taxon>Pseudomonadota</taxon>
        <taxon>Betaproteobacteria</taxon>
        <taxon>Burkholderiales</taxon>
        <taxon>Burkholderiaceae</taxon>
        <taxon>Paraburkholderia</taxon>
    </lineage>
</organism>